<dbReference type="AlphaFoldDB" id="A0A7C8L0S7"/>
<proteinExistence type="predicted"/>
<feature type="compositionally biased region" description="Basic and acidic residues" evidence="1">
    <location>
        <begin position="1"/>
        <end position="10"/>
    </location>
</feature>
<name>A0A7C8L0S7_9BACI</name>
<dbReference type="InterPro" id="IPR018392">
    <property type="entry name" value="LysM"/>
</dbReference>
<evidence type="ECO:0000313" key="4">
    <source>
        <dbReference type="EMBL" id="KAB8138363.1"/>
    </source>
</evidence>
<feature type="domain" description="LysM" evidence="3">
    <location>
        <begin position="112"/>
        <end position="158"/>
    </location>
</feature>
<feature type="transmembrane region" description="Helical" evidence="2">
    <location>
        <begin position="54"/>
        <end position="77"/>
    </location>
</feature>
<dbReference type="PROSITE" id="PS51782">
    <property type="entry name" value="LYSM"/>
    <property type="match status" value="1"/>
</dbReference>
<comment type="caution">
    <text evidence="4">The sequence shown here is derived from an EMBL/GenBank/DDBJ whole genome shotgun (WGS) entry which is preliminary data.</text>
</comment>
<keyword evidence="2" id="KW-0472">Membrane</keyword>
<dbReference type="SUPFAM" id="SSF54106">
    <property type="entry name" value="LysM domain"/>
    <property type="match status" value="1"/>
</dbReference>
<dbReference type="OrthoDB" id="2583609at2"/>
<dbReference type="Gene3D" id="3.10.350.10">
    <property type="entry name" value="LysM domain"/>
    <property type="match status" value="1"/>
</dbReference>
<dbReference type="Proteomes" id="UP000480246">
    <property type="component" value="Unassembled WGS sequence"/>
</dbReference>
<reference evidence="4 5" key="1">
    <citation type="submission" date="2019-10" db="EMBL/GenBank/DDBJ databases">
        <title>Gracilibacillus sp. nov. isolated from rice seeds.</title>
        <authorList>
            <person name="He S."/>
        </authorList>
    </citation>
    <scope>NUCLEOTIDE SEQUENCE [LARGE SCALE GENOMIC DNA]</scope>
    <source>
        <strain evidence="4 5">TD8</strain>
    </source>
</reference>
<protein>
    <submittedName>
        <fullName evidence="4">LysM peptidoglycan-binding domain-containing protein</fullName>
    </submittedName>
</protein>
<evidence type="ECO:0000256" key="2">
    <source>
        <dbReference type="SAM" id="Phobius"/>
    </source>
</evidence>
<evidence type="ECO:0000313" key="5">
    <source>
        <dbReference type="Proteomes" id="UP000480246"/>
    </source>
</evidence>
<dbReference type="EMBL" id="WEID01000018">
    <property type="protein sequence ID" value="KAB8138363.1"/>
    <property type="molecule type" value="Genomic_DNA"/>
</dbReference>
<organism evidence="4 5">
    <name type="scientific">Gracilibacillus oryzae</name>
    <dbReference type="NCBI Taxonomy" id="1672701"/>
    <lineage>
        <taxon>Bacteria</taxon>
        <taxon>Bacillati</taxon>
        <taxon>Bacillota</taxon>
        <taxon>Bacilli</taxon>
        <taxon>Bacillales</taxon>
        <taxon>Bacillaceae</taxon>
        <taxon>Gracilibacillus</taxon>
    </lineage>
</organism>
<dbReference type="CDD" id="cd00118">
    <property type="entry name" value="LysM"/>
    <property type="match status" value="1"/>
</dbReference>
<dbReference type="InterPro" id="IPR036779">
    <property type="entry name" value="LysM_dom_sf"/>
</dbReference>
<sequence>MEAEKMKTNIDDQASSLRELVTKSDLEDKENEYRLPPRSSIHRKKQKREKRKKVHLISVLLFVFLFIVILLLFFPFWGESIFVSSLSNEQQNLPMEKVYLNNDITVNLQEGIYHTVRPQDTWDSIARQYYHDEKMAEVIMKANDTEDNKIVVGSRLFIPDIHKK</sequence>
<evidence type="ECO:0000259" key="3">
    <source>
        <dbReference type="PROSITE" id="PS51782"/>
    </source>
</evidence>
<evidence type="ECO:0000256" key="1">
    <source>
        <dbReference type="SAM" id="MobiDB-lite"/>
    </source>
</evidence>
<accession>A0A7C8L0S7</accession>
<dbReference type="SMART" id="SM00257">
    <property type="entry name" value="LysM"/>
    <property type="match status" value="1"/>
</dbReference>
<gene>
    <name evidence="4" type="ORF">F9U64_05000</name>
</gene>
<dbReference type="Pfam" id="PF01476">
    <property type="entry name" value="LysM"/>
    <property type="match status" value="1"/>
</dbReference>
<keyword evidence="2" id="KW-0812">Transmembrane</keyword>
<keyword evidence="2" id="KW-1133">Transmembrane helix</keyword>
<feature type="region of interest" description="Disordered" evidence="1">
    <location>
        <begin position="1"/>
        <end position="23"/>
    </location>
</feature>
<keyword evidence="5" id="KW-1185">Reference proteome</keyword>